<keyword evidence="3" id="KW-1185">Reference proteome</keyword>
<dbReference type="Proteomes" id="UP000295334">
    <property type="component" value="Unassembled WGS sequence"/>
</dbReference>
<evidence type="ECO:0000313" key="3">
    <source>
        <dbReference type="Proteomes" id="UP000295334"/>
    </source>
</evidence>
<organism evidence="2 3">
    <name type="scientific">Flaviaesturariibacter flavus</name>
    <dbReference type="NCBI Taxonomy" id="2502780"/>
    <lineage>
        <taxon>Bacteria</taxon>
        <taxon>Pseudomonadati</taxon>
        <taxon>Bacteroidota</taxon>
        <taxon>Chitinophagia</taxon>
        <taxon>Chitinophagales</taxon>
        <taxon>Chitinophagaceae</taxon>
        <taxon>Flaviaestuariibacter</taxon>
    </lineage>
</organism>
<name>A0A4R1BBA4_9BACT</name>
<keyword evidence="1" id="KW-1133">Transmembrane helix</keyword>
<keyword evidence="1" id="KW-0472">Membrane</keyword>
<feature type="transmembrane region" description="Helical" evidence="1">
    <location>
        <begin position="61"/>
        <end position="86"/>
    </location>
</feature>
<accession>A0A4R1BBA4</accession>
<sequence>MTFQKKTDLLDMYRTLYDIRTEGMPTSLRLFFLIGVAAVLIGGLLLVSWKGGRRLPVKEARLLLVGSAFALFGSLFLVLSVGSMIFSGPRADKIFAQKLFRVVEGFPLNYHPMPKEGHDEEKFEIQGISFHYSDYDTRFGYDNAASHGGVIHPGNYYRITYYPDQDSLEAGGPAILKIEIKDSVSVRPK</sequence>
<proteinExistence type="predicted"/>
<dbReference type="AlphaFoldDB" id="A0A4R1BBA4"/>
<reference evidence="2 3" key="1">
    <citation type="submission" date="2019-03" db="EMBL/GenBank/DDBJ databases">
        <authorList>
            <person name="Kim M.K.M."/>
        </authorList>
    </citation>
    <scope>NUCLEOTIDE SEQUENCE [LARGE SCALE GENOMIC DNA]</scope>
    <source>
        <strain evidence="2 3">17J68-12</strain>
    </source>
</reference>
<evidence type="ECO:0000256" key="1">
    <source>
        <dbReference type="SAM" id="Phobius"/>
    </source>
</evidence>
<gene>
    <name evidence="2" type="ORF">EPD60_09630</name>
</gene>
<evidence type="ECO:0000313" key="2">
    <source>
        <dbReference type="EMBL" id="TCJ14253.1"/>
    </source>
</evidence>
<keyword evidence="1" id="KW-0812">Transmembrane</keyword>
<dbReference type="EMBL" id="SJZI01000042">
    <property type="protein sequence ID" value="TCJ14253.1"/>
    <property type="molecule type" value="Genomic_DNA"/>
</dbReference>
<comment type="caution">
    <text evidence="2">The sequence shown here is derived from an EMBL/GenBank/DDBJ whole genome shotgun (WGS) entry which is preliminary data.</text>
</comment>
<dbReference type="OrthoDB" id="795060at2"/>
<dbReference type="RefSeq" id="WP_131449199.1">
    <property type="nucleotide sequence ID" value="NZ_SJZI01000042.1"/>
</dbReference>
<protein>
    <submittedName>
        <fullName evidence="2">Uncharacterized protein</fullName>
    </submittedName>
</protein>
<feature type="transmembrane region" description="Helical" evidence="1">
    <location>
        <begin position="30"/>
        <end position="49"/>
    </location>
</feature>